<sequence length="88" mass="10229">MTLRAKWNAFVGTHRAHFNPDGRFAVCSDHFSPDSFERLKKDSFPTIWKKPGKKVIGEPLSKRDRRMPDQPQEPLHINADDLNTQQLE</sequence>
<gene>
    <name evidence="8" type="ORF">P5673_006059</name>
</gene>
<keyword evidence="2 5" id="KW-0863">Zinc-finger</keyword>
<evidence type="ECO:0000256" key="5">
    <source>
        <dbReference type="PROSITE-ProRule" id="PRU00309"/>
    </source>
</evidence>
<feature type="region of interest" description="Disordered" evidence="6">
    <location>
        <begin position="55"/>
        <end position="88"/>
    </location>
</feature>
<evidence type="ECO:0000256" key="4">
    <source>
        <dbReference type="ARBA" id="ARBA00023125"/>
    </source>
</evidence>
<feature type="domain" description="THAP-type" evidence="7">
    <location>
        <begin position="1"/>
        <end position="48"/>
    </location>
</feature>
<keyword evidence="4 5" id="KW-0238">DNA-binding</keyword>
<name>A0AAD9VCN3_ACRCE</name>
<reference evidence="8" key="1">
    <citation type="journal article" date="2023" name="G3 (Bethesda)">
        <title>Whole genome assembly and annotation of the endangered Caribbean coral Acropora cervicornis.</title>
        <authorList>
            <person name="Selwyn J.D."/>
            <person name="Vollmer S.V."/>
        </authorList>
    </citation>
    <scope>NUCLEOTIDE SEQUENCE</scope>
    <source>
        <strain evidence="8">K2</strain>
    </source>
</reference>
<dbReference type="AlphaFoldDB" id="A0AAD9VCN3"/>
<evidence type="ECO:0000256" key="1">
    <source>
        <dbReference type="ARBA" id="ARBA00022723"/>
    </source>
</evidence>
<reference evidence="8" key="2">
    <citation type="journal article" date="2023" name="Science">
        <title>Genomic signatures of disease resistance in endangered staghorn corals.</title>
        <authorList>
            <person name="Vollmer S.V."/>
            <person name="Selwyn J.D."/>
            <person name="Despard B.A."/>
            <person name="Roesel C.L."/>
        </authorList>
    </citation>
    <scope>NUCLEOTIDE SEQUENCE</scope>
    <source>
        <strain evidence="8">K2</strain>
    </source>
</reference>
<proteinExistence type="predicted"/>
<feature type="non-terminal residue" evidence="8">
    <location>
        <position position="1"/>
    </location>
</feature>
<evidence type="ECO:0000313" key="9">
    <source>
        <dbReference type="Proteomes" id="UP001249851"/>
    </source>
</evidence>
<evidence type="ECO:0000256" key="3">
    <source>
        <dbReference type="ARBA" id="ARBA00022833"/>
    </source>
</evidence>
<dbReference type="Proteomes" id="UP001249851">
    <property type="component" value="Unassembled WGS sequence"/>
</dbReference>
<keyword evidence="3" id="KW-0862">Zinc</keyword>
<organism evidence="8 9">
    <name type="scientific">Acropora cervicornis</name>
    <name type="common">Staghorn coral</name>
    <dbReference type="NCBI Taxonomy" id="6130"/>
    <lineage>
        <taxon>Eukaryota</taxon>
        <taxon>Metazoa</taxon>
        <taxon>Cnidaria</taxon>
        <taxon>Anthozoa</taxon>
        <taxon>Hexacorallia</taxon>
        <taxon>Scleractinia</taxon>
        <taxon>Astrocoeniina</taxon>
        <taxon>Acroporidae</taxon>
        <taxon>Acropora</taxon>
    </lineage>
</organism>
<accession>A0AAD9VCN3</accession>
<dbReference type="InterPro" id="IPR006612">
    <property type="entry name" value="THAP_Znf"/>
</dbReference>
<keyword evidence="1" id="KW-0479">Metal-binding</keyword>
<evidence type="ECO:0000256" key="2">
    <source>
        <dbReference type="ARBA" id="ARBA00022771"/>
    </source>
</evidence>
<dbReference type="Pfam" id="PF05485">
    <property type="entry name" value="THAP"/>
    <property type="match status" value="1"/>
</dbReference>
<dbReference type="EMBL" id="JARQWQ010000010">
    <property type="protein sequence ID" value="KAK2569162.1"/>
    <property type="molecule type" value="Genomic_DNA"/>
</dbReference>
<comment type="caution">
    <text evidence="8">The sequence shown here is derived from an EMBL/GenBank/DDBJ whole genome shotgun (WGS) entry which is preliminary data.</text>
</comment>
<dbReference type="GO" id="GO:0008270">
    <property type="term" value="F:zinc ion binding"/>
    <property type="evidence" value="ECO:0007669"/>
    <property type="project" value="UniProtKB-KW"/>
</dbReference>
<evidence type="ECO:0000259" key="7">
    <source>
        <dbReference type="PROSITE" id="PS50950"/>
    </source>
</evidence>
<dbReference type="GO" id="GO:0003677">
    <property type="term" value="F:DNA binding"/>
    <property type="evidence" value="ECO:0007669"/>
    <property type="project" value="UniProtKB-UniRule"/>
</dbReference>
<dbReference type="PROSITE" id="PS50950">
    <property type="entry name" value="ZF_THAP"/>
    <property type="match status" value="1"/>
</dbReference>
<evidence type="ECO:0000313" key="8">
    <source>
        <dbReference type="EMBL" id="KAK2569162.1"/>
    </source>
</evidence>
<evidence type="ECO:0000256" key="6">
    <source>
        <dbReference type="SAM" id="MobiDB-lite"/>
    </source>
</evidence>
<keyword evidence="9" id="KW-1185">Reference proteome</keyword>
<dbReference type="SUPFAM" id="SSF57716">
    <property type="entry name" value="Glucocorticoid receptor-like (DNA-binding domain)"/>
    <property type="match status" value="1"/>
</dbReference>
<protein>
    <recommendedName>
        <fullName evidence="7">THAP-type domain-containing protein</fullName>
    </recommendedName>
</protein>